<evidence type="ECO:0000313" key="2">
    <source>
        <dbReference type="EMBL" id="MBP2328122.1"/>
    </source>
</evidence>
<keyword evidence="3" id="KW-1185">Reference proteome</keyword>
<evidence type="ECO:0000313" key="3">
    <source>
        <dbReference type="Proteomes" id="UP001519332"/>
    </source>
</evidence>
<organism evidence="2 3">
    <name type="scientific">Kibdelosporangium banguiense</name>
    <dbReference type="NCBI Taxonomy" id="1365924"/>
    <lineage>
        <taxon>Bacteria</taxon>
        <taxon>Bacillati</taxon>
        <taxon>Actinomycetota</taxon>
        <taxon>Actinomycetes</taxon>
        <taxon>Pseudonocardiales</taxon>
        <taxon>Pseudonocardiaceae</taxon>
        <taxon>Kibdelosporangium</taxon>
    </lineage>
</organism>
<dbReference type="EMBL" id="JAGINW010000001">
    <property type="protein sequence ID" value="MBP2328122.1"/>
    <property type="molecule type" value="Genomic_DNA"/>
</dbReference>
<comment type="caution">
    <text evidence="2">The sequence shown here is derived from an EMBL/GenBank/DDBJ whole genome shotgun (WGS) entry which is preliminary data.</text>
</comment>
<name>A0ABS4TUP0_9PSEU</name>
<dbReference type="Proteomes" id="UP001519332">
    <property type="component" value="Unassembled WGS sequence"/>
</dbReference>
<reference evidence="2 3" key="1">
    <citation type="submission" date="2021-03" db="EMBL/GenBank/DDBJ databases">
        <title>Sequencing the genomes of 1000 actinobacteria strains.</title>
        <authorList>
            <person name="Klenk H.-P."/>
        </authorList>
    </citation>
    <scope>NUCLEOTIDE SEQUENCE [LARGE SCALE GENOMIC DNA]</scope>
    <source>
        <strain evidence="2 3">DSM 46670</strain>
    </source>
</reference>
<protein>
    <submittedName>
        <fullName evidence="2">Uncharacterized protein</fullName>
    </submittedName>
</protein>
<feature type="compositionally biased region" description="Polar residues" evidence="1">
    <location>
        <begin position="27"/>
        <end position="44"/>
    </location>
</feature>
<proteinExistence type="predicted"/>
<dbReference type="RefSeq" id="WP_209645183.1">
    <property type="nucleotide sequence ID" value="NZ_JAGINW010000001.1"/>
</dbReference>
<accession>A0ABS4TUP0</accession>
<feature type="region of interest" description="Disordered" evidence="1">
    <location>
        <begin position="27"/>
        <end position="48"/>
    </location>
</feature>
<evidence type="ECO:0000256" key="1">
    <source>
        <dbReference type="SAM" id="MobiDB-lite"/>
    </source>
</evidence>
<sequence length="84" mass="9240">MKVDVVALAEHARTLNTLTGEIQSALDTKTTPQEQKPLTPQQRHQVGYDREQAVAKIENGQVTSTEPGKIGKKIKTRTGRQTST</sequence>
<gene>
    <name evidence="2" type="ORF">JOF56_008507</name>
</gene>
<feature type="region of interest" description="Disordered" evidence="1">
    <location>
        <begin position="60"/>
        <end position="84"/>
    </location>
</feature>